<dbReference type="Gene3D" id="2.120.10.70">
    <property type="entry name" value="Fucose-specific lectin"/>
    <property type="match status" value="2"/>
</dbReference>
<dbReference type="CDD" id="cd22954">
    <property type="entry name" value="PLL_lectin"/>
    <property type="match status" value="1"/>
</dbReference>
<dbReference type="HOGENOM" id="CLU_367869_0_0_2"/>
<feature type="domain" description="PLL-like beta propeller" evidence="1">
    <location>
        <begin position="5"/>
        <end position="98"/>
    </location>
</feature>
<organism evidence="2 3">
    <name type="scientific">Methanosarcina barkeri str. Wiesmoor</name>
    <dbReference type="NCBI Taxonomy" id="1434109"/>
    <lineage>
        <taxon>Archaea</taxon>
        <taxon>Methanobacteriati</taxon>
        <taxon>Methanobacteriota</taxon>
        <taxon>Stenosarchaea group</taxon>
        <taxon>Methanomicrobia</taxon>
        <taxon>Methanosarcinales</taxon>
        <taxon>Methanosarcinaceae</taxon>
        <taxon>Methanosarcina</taxon>
    </lineage>
</organism>
<dbReference type="KEGG" id="mbw:MSBRW_1650"/>
<protein>
    <submittedName>
        <fullName evidence="2">Cell division protein DivIC (FtsB), stabilizes FtsL against RasP cleavage</fullName>
    </submittedName>
</protein>
<dbReference type="SUPFAM" id="SSF89372">
    <property type="entry name" value="Fucose-specific lectin"/>
    <property type="match status" value="1"/>
</dbReference>
<dbReference type="Pfam" id="PF26607">
    <property type="entry name" value="DUF8189"/>
    <property type="match status" value="3"/>
</dbReference>
<evidence type="ECO:0000313" key="3">
    <source>
        <dbReference type="Proteomes" id="UP000033038"/>
    </source>
</evidence>
<keyword evidence="2" id="KW-0131">Cell cycle</keyword>
<accession>A0A0E3QKX1</accession>
<name>A0A0E3QKX1_METBA</name>
<feature type="domain" description="PLL-like beta propeller" evidence="1">
    <location>
        <begin position="260"/>
        <end position="352"/>
    </location>
</feature>
<dbReference type="Proteomes" id="UP000033038">
    <property type="component" value="Chromosome"/>
</dbReference>
<gene>
    <name evidence="2" type="ORF">MSBRW_1650</name>
</gene>
<feature type="domain" description="PLL-like beta propeller" evidence="1">
    <location>
        <begin position="108"/>
        <end position="242"/>
    </location>
</feature>
<dbReference type="EMBL" id="CP009526">
    <property type="protein sequence ID" value="AKB50903.1"/>
    <property type="molecule type" value="Genomic_DNA"/>
</dbReference>
<dbReference type="InterPro" id="IPR058502">
    <property type="entry name" value="PLL-like_beta-prop"/>
</dbReference>
<sequence>MTNKICVGQNKDGRLEIFYIGTNDRLYHNWQKSPNGVIWNGERDINDKSNYPTAKQICVGENKDGRLEIFYIRMNDDRLCHNWQKEPGGEWSGEYESYDGSNYYTAKQICVYQNIDGRLDIFYIATNDRLYYNWQVSPNSVWKGHAEFKNGSHYYTAKQICVYQNIDGRLEIFYIGTNDRLYHNWQKSLDGGWHGEEEFKHGGHYYTAKQICVGRNYDGRLEIFYIGTNDRLYHNWQEKPNGGWQGEEEFKDGSHYYTAKQICVGQNADGRLEIFYIGTNDRLYHNWQEKPNGGWHGEEEFKDGSHYYAAKQICVGQNVDGRLEIFYIATNDRLYHNWQEKPNGHWNGEMPLVEVYTVCFCGTSCTRDEGEETRPASITWGPGSDKRIYCDETGYIPVRIHKEISGSLKATKPSVTVRGVSENDWSEPRNKSEPLIFNRPLNAHKSLIDYVKSYSGGDQRSRPGIATGWAAPALALHGANLAAARGAQQYNFIGHSRGAVECIMAAWFLYAYGSEEIRQIPVNIFTIDPVPGPGNWYGILTQLPPNVVNYVGVYAWDVCGDECNYDSSFMALVPRPNGRMTEKDNNVIIPKNSDWKYIADNAQLTDPLASGNFSQPLGYKLYACRGRHSTVAGCTTADGWYDYNKRDGSVAPVPQLIYKIARAYLTKWGTIFPIKSAVVINALELRKKIHTEHSKFDAMGGGIIREATREISSIKGRDSSSKYRMEDVAGHPSSRMTYPVTKDCNYEKTGWVKWKFL</sequence>
<dbReference type="RefSeq" id="WP_011308013.1">
    <property type="nucleotide sequence ID" value="NZ_CP009526.1"/>
</dbReference>
<proteinExistence type="predicted"/>
<dbReference type="PATRIC" id="fig|1434109.4.peg.2076"/>
<keyword evidence="2" id="KW-0132">Cell division</keyword>
<evidence type="ECO:0000313" key="2">
    <source>
        <dbReference type="EMBL" id="AKB50903.1"/>
    </source>
</evidence>
<dbReference type="GO" id="GO:0051301">
    <property type="term" value="P:cell division"/>
    <property type="evidence" value="ECO:0007669"/>
    <property type="project" value="UniProtKB-KW"/>
</dbReference>
<dbReference type="AlphaFoldDB" id="A0A0E3QKX1"/>
<evidence type="ECO:0000259" key="1">
    <source>
        <dbReference type="Pfam" id="PF26607"/>
    </source>
</evidence>
<dbReference type="GeneID" id="68903941"/>
<reference evidence="2 3" key="1">
    <citation type="submission" date="2014-07" db="EMBL/GenBank/DDBJ databases">
        <title>Methanogenic archaea and the global carbon cycle.</title>
        <authorList>
            <person name="Henriksen J.R."/>
            <person name="Luke J."/>
            <person name="Reinhart S."/>
            <person name="Benedict M.N."/>
            <person name="Youngblut N.D."/>
            <person name="Metcalf M.E."/>
            <person name="Whitaker R.J."/>
            <person name="Metcalf W.W."/>
        </authorList>
    </citation>
    <scope>NUCLEOTIDE SEQUENCE [LARGE SCALE GENOMIC DNA]</scope>
    <source>
        <strain evidence="2 3">Wiesmoor</strain>
    </source>
</reference>